<organism evidence="3 4">
    <name type="scientific">Anoxynatronum sibiricum</name>
    <dbReference type="NCBI Taxonomy" id="210623"/>
    <lineage>
        <taxon>Bacteria</taxon>
        <taxon>Bacillati</taxon>
        <taxon>Bacillota</taxon>
        <taxon>Clostridia</taxon>
        <taxon>Eubacteriales</taxon>
        <taxon>Clostridiaceae</taxon>
        <taxon>Anoxynatronum</taxon>
    </lineage>
</organism>
<protein>
    <submittedName>
        <fullName evidence="3">Glycosyltransferase</fullName>
        <ecNumber evidence="3">2.4.-.-</ecNumber>
    </submittedName>
</protein>
<proteinExistence type="predicted"/>
<gene>
    <name evidence="3" type="ORF">AAIG11_12935</name>
</gene>
<dbReference type="Pfam" id="PF00534">
    <property type="entry name" value="Glycos_transf_1"/>
    <property type="match status" value="1"/>
</dbReference>
<comment type="caution">
    <text evidence="3">The sequence shown here is derived from an EMBL/GenBank/DDBJ whole genome shotgun (WGS) entry which is preliminary data.</text>
</comment>
<evidence type="ECO:0000313" key="4">
    <source>
        <dbReference type="Proteomes" id="UP001407405"/>
    </source>
</evidence>
<evidence type="ECO:0000259" key="2">
    <source>
        <dbReference type="Pfam" id="PF13439"/>
    </source>
</evidence>
<dbReference type="Gene3D" id="3.40.50.2000">
    <property type="entry name" value="Glycogen Phosphorylase B"/>
    <property type="match status" value="2"/>
</dbReference>
<dbReference type="Proteomes" id="UP001407405">
    <property type="component" value="Unassembled WGS sequence"/>
</dbReference>
<dbReference type="PANTHER" id="PTHR45947">
    <property type="entry name" value="SULFOQUINOVOSYL TRANSFERASE SQD2"/>
    <property type="match status" value="1"/>
</dbReference>
<evidence type="ECO:0000259" key="1">
    <source>
        <dbReference type="Pfam" id="PF00534"/>
    </source>
</evidence>
<dbReference type="InterPro" id="IPR050194">
    <property type="entry name" value="Glycosyltransferase_grp1"/>
</dbReference>
<dbReference type="EMBL" id="JBCITM010000015">
    <property type="protein sequence ID" value="MEN1761391.1"/>
    <property type="molecule type" value="Genomic_DNA"/>
</dbReference>
<dbReference type="GO" id="GO:0016757">
    <property type="term" value="F:glycosyltransferase activity"/>
    <property type="evidence" value="ECO:0007669"/>
    <property type="project" value="UniProtKB-KW"/>
</dbReference>
<dbReference type="PANTHER" id="PTHR45947:SF3">
    <property type="entry name" value="SULFOQUINOVOSYL TRANSFERASE SQD2"/>
    <property type="match status" value="1"/>
</dbReference>
<dbReference type="SUPFAM" id="SSF53756">
    <property type="entry name" value="UDP-Glycosyltransferase/glycogen phosphorylase"/>
    <property type="match status" value="1"/>
</dbReference>
<dbReference type="InterPro" id="IPR001296">
    <property type="entry name" value="Glyco_trans_1"/>
</dbReference>
<dbReference type="RefSeq" id="WP_343186690.1">
    <property type="nucleotide sequence ID" value="NZ_JBCITM010000015.1"/>
</dbReference>
<feature type="domain" description="Glycosyltransferase subfamily 4-like N-terminal" evidence="2">
    <location>
        <begin position="15"/>
        <end position="186"/>
    </location>
</feature>
<accession>A0ABU9VW46</accession>
<keyword evidence="3" id="KW-0328">Glycosyltransferase</keyword>
<dbReference type="EC" id="2.4.-.-" evidence="3"/>
<reference evidence="3 4" key="1">
    <citation type="submission" date="2024-04" db="EMBL/GenBank/DDBJ databases">
        <title>Genome sequencing and metabolic network reconstruction of aminoacids and betaine degradation by Anoxynatronum sibiricum.</title>
        <authorList>
            <person name="Detkova E.N."/>
            <person name="Boltjanskaja Y.V."/>
            <person name="Mardanov A.V."/>
            <person name="Kevbrin V."/>
        </authorList>
    </citation>
    <scope>NUCLEOTIDE SEQUENCE [LARGE SCALE GENOMIC DNA]</scope>
    <source>
        <strain evidence="3 4">Z-7981</strain>
    </source>
</reference>
<sequence length="402" mass="44992">MKIALLTETWHPYTNGVTTHITVLADGLRDLGHEVLLITADPDLRRHQVDAQGVLRCPGIAMKRVYGYGLAAPFNWKRYRILRDFRPDVIHIHQEFGVGTFGLLASRLLKVPLVYTLHTAYDEYLHYLAPPPLMPLVRMISRSHVKLLASAAAMTTGPSEKAAAYLKARKVTTPFVLVPNSVDLERFQPADNSPHLRTALRRQLGIDEKTTLAIFVGRLGREKGLDHLLEAWHLQVSSEQNLHLLIVGDGPDGNALKALAREKHLPVTFAGKVPHDAMPQYYGAADLFVTASTTEMMSIALLEAQATGLPVLQRFDPWNRQQVNDGVNGFVYDDAATLARHLHFFHRLSTTQWQGWRLRCRRHVAQQDKTHLAETLLDIYRQAMIRSSCCSAAALASTDVEG</sequence>
<feature type="domain" description="Glycosyl transferase family 1" evidence="1">
    <location>
        <begin position="198"/>
        <end position="338"/>
    </location>
</feature>
<evidence type="ECO:0000313" key="3">
    <source>
        <dbReference type="EMBL" id="MEN1761391.1"/>
    </source>
</evidence>
<dbReference type="Pfam" id="PF13439">
    <property type="entry name" value="Glyco_transf_4"/>
    <property type="match status" value="1"/>
</dbReference>
<keyword evidence="4" id="KW-1185">Reference proteome</keyword>
<keyword evidence="3" id="KW-0808">Transferase</keyword>
<name>A0ABU9VW46_9CLOT</name>
<dbReference type="InterPro" id="IPR028098">
    <property type="entry name" value="Glyco_trans_4-like_N"/>
</dbReference>